<protein>
    <submittedName>
        <fullName evidence="1">Uncharacterized protein</fullName>
    </submittedName>
</protein>
<evidence type="ECO:0000313" key="2">
    <source>
        <dbReference type="Proteomes" id="UP000295680"/>
    </source>
</evidence>
<proteinExistence type="predicted"/>
<sequence>MISDAVMSLVDLELAADSDLDIVEFDRSGNTERGRSGACTVTINLVVAS</sequence>
<dbReference type="Proteomes" id="UP000295680">
    <property type="component" value="Unassembled WGS sequence"/>
</dbReference>
<accession>A0A4R2IMW3</accession>
<reference evidence="1 2" key="1">
    <citation type="submission" date="2019-03" db="EMBL/GenBank/DDBJ databases">
        <title>Genomic Encyclopedia of Type Strains, Phase IV (KMG-IV): sequencing the most valuable type-strain genomes for metagenomic binning, comparative biology and taxonomic classification.</title>
        <authorList>
            <person name="Goeker M."/>
        </authorList>
    </citation>
    <scope>NUCLEOTIDE SEQUENCE [LARGE SCALE GENOMIC DNA]</scope>
    <source>
        <strain evidence="1 2">DSM 45934</strain>
    </source>
</reference>
<name>A0A4R2IMW3_9PSEU</name>
<comment type="caution">
    <text evidence="1">The sequence shown here is derived from an EMBL/GenBank/DDBJ whole genome shotgun (WGS) entry which is preliminary data.</text>
</comment>
<dbReference type="RefSeq" id="WP_165961048.1">
    <property type="nucleotide sequence ID" value="NZ_SLWS01000021.1"/>
</dbReference>
<evidence type="ECO:0000313" key="1">
    <source>
        <dbReference type="EMBL" id="TCO45328.1"/>
    </source>
</evidence>
<dbReference type="EMBL" id="SLWS01000021">
    <property type="protein sequence ID" value="TCO45328.1"/>
    <property type="molecule type" value="Genomic_DNA"/>
</dbReference>
<gene>
    <name evidence="1" type="ORF">EV192_12192</name>
</gene>
<organism evidence="1 2">
    <name type="scientific">Actinocrispum wychmicini</name>
    <dbReference type="NCBI Taxonomy" id="1213861"/>
    <lineage>
        <taxon>Bacteria</taxon>
        <taxon>Bacillati</taxon>
        <taxon>Actinomycetota</taxon>
        <taxon>Actinomycetes</taxon>
        <taxon>Pseudonocardiales</taxon>
        <taxon>Pseudonocardiaceae</taxon>
        <taxon>Actinocrispum</taxon>
    </lineage>
</organism>
<keyword evidence="2" id="KW-1185">Reference proteome</keyword>
<dbReference type="AlphaFoldDB" id="A0A4R2IMW3"/>